<name>A0A1G7KYC2_9RHOB</name>
<dbReference type="Gene3D" id="2.40.160.20">
    <property type="match status" value="1"/>
</dbReference>
<evidence type="ECO:0000259" key="3">
    <source>
        <dbReference type="Pfam" id="PF13505"/>
    </source>
</evidence>
<dbReference type="OrthoDB" id="9810784at2"/>
<reference evidence="5" key="1">
    <citation type="submission" date="2016-10" db="EMBL/GenBank/DDBJ databases">
        <authorList>
            <person name="Varghese N."/>
            <person name="Submissions S."/>
        </authorList>
    </citation>
    <scope>NUCLEOTIDE SEQUENCE [LARGE SCALE GENOMIC DNA]</scope>
    <source>
        <strain evidence="5">DSM 10146</strain>
    </source>
</reference>
<dbReference type="SUPFAM" id="SSF56925">
    <property type="entry name" value="OMPA-like"/>
    <property type="match status" value="1"/>
</dbReference>
<evidence type="ECO:0000313" key="5">
    <source>
        <dbReference type="Proteomes" id="UP000198994"/>
    </source>
</evidence>
<evidence type="ECO:0000256" key="1">
    <source>
        <dbReference type="ARBA" id="ARBA00022729"/>
    </source>
</evidence>
<keyword evidence="5" id="KW-1185">Reference proteome</keyword>
<gene>
    <name evidence="4" type="ORF">SAMN04488105_12060</name>
</gene>
<dbReference type="Proteomes" id="UP000198994">
    <property type="component" value="Unassembled WGS sequence"/>
</dbReference>
<dbReference type="InterPro" id="IPR011250">
    <property type="entry name" value="OMP/PagP_B-barrel"/>
</dbReference>
<dbReference type="InterPro" id="IPR027385">
    <property type="entry name" value="Beta-barrel_OMP"/>
</dbReference>
<protein>
    <submittedName>
        <fullName evidence="4">Lipid A oxidase</fullName>
    </submittedName>
</protein>
<evidence type="ECO:0000256" key="2">
    <source>
        <dbReference type="SAM" id="SignalP"/>
    </source>
</evidence>
<organism evidence="4 5">
    <name type="scientific">Salipiger thiooxidans</name>
    <dbReference type="NCBI Taxonomy" id="282683"/>
    <lineage>
        <taxon>Bacteria</taxon>
        <taxon>Pseudomonadati</taxon>
        <taxon>Pseudomonadota</taxon>
        <taxon>Alphaproteobacteria</taxon>
        <taxon>Rhodobacterales</taxon>
        <taxon>Roseobacteraceae</taxon>
        <taxon>Salipiger</taxon>
    </lineage>
</organism>
<feature type="domain" description="Outer membrane protein beta-barrel" evidence="3">
    <location>
        <begin position="9"/>
        <end position="221"/>
    </location>
</feature>
<proteinExistence type="predicted"/>
<feature type="chain" id="PRO_5011534728" evidence="2">
    <location>
        <begin position="23"/>
        <end position="221"/>
    </location>
</feature>
<evidence type="ECO:0000313" key="4">
    <source>
        <dbReference type="EMBL" id="SDF42111.1"/>
    </source>
</evidence>
<keyword evidence="1 2" id="KW-0732">Signal</keyword>
<dbReference type="Pfam" id="PF13505">
    <property type="entry name" value="OMP_b-brl"/>
    <property type="match status" value="1"/>
</dbReference>
<dbReference type="EMBL" id="FNAV01000020">
    <property type="protein sequence ID" value="SDF42111.1"/>
    <property type="molecule type" value="Genomic_DNA"/>
</dbReference>
<dbReference type="RefSeq" id="WP_089963292.1">
    <property type="nucleotide sequence ID" value="NZ_FNAV01000020.1"/>
</dbReference>
<feature type="signal peptide" evidence="2">
    <location>
        <begin position="1"/>
        <end position="22"/>
    </location>
</feature>
<accession>A0A1G7KYC2</accession>
<dbReference type="AlphaFoldDB" id="A0A1G7KYC2"/>
<sequence length="221" mass="24225">MKTLILSAIVSAAALAATQAAAQDYEMSVYTGWQTAPHSRISGDYPGTGEDYDALIGWDGKSFEMPPYWGLRGTWWRSDTFGVALEFTHAKVYANEDDRDDAGFETLEFTDGINLLTVNAMRRWPEQWGKITPFVGAGVGVAVPHVEVATTGGSDDTFEYQYTGPAVRLLAGASYPINDRWSVYGEYQFTYSWNEADLDGGGSLNTDIKTNALNVGLSLKF</sequence>
<dbReference type="STRING" id="282683.SAMN04488105_12060"/>